<keyword evidence="4 5" id="KW-0732">Signal</keyword>
<feature type="domain" description="Solute-binding protein family 5" evidence="6">
    <location>
        <begin position="79"/>
        <end position="442"/>
    </location>
</feature>
<dbReference type="PANTHER" id="PTHR30290">
    <property type="entry name" value="PERIPLASMIC BINDING COMPONENT OF ABC TRANSPORTER"/>
    <property type="match status" value="1"/>
</dbReference>
<dbReference type="PANTHER" id="PTHR30290:SF9">
    <property type="entry name" value="OLIGOPEPTIDE-BINDING PROTEIN APPA"/>
    <property type="match status" value="1"/>
</dbReference>
<dbReference type="InterPro" id="IPR000914">
    <property type="entry name" value="SBP_5_dom"/>
</dbReference>
<dbReference type="GO" id="GO:0030288">
    <property type="term" value="C:outer membrane-bounded periplasmic space"/>
    <property type="evidence" value="ECO:0007669"/>
    <property type="project" value="UniProtKB-ARBA"/>
</dbReference>
<dbReference type="Gene3D" id="3.10.105.10">
    <property type="entry name" value="Dipeptide-binding Protein, Domain 3"/>
    <property type="match status" value="1"/>
</dbReference>
<accession>A0A916S3D6</accession>
<reference evidence="7" key="2">
    <citation type="submission" date="2020-09" db="EMBL/GenBank/DDBJ databases">
        <authorList>
            <person name="Sun Q."/>
            <person name="Zhou Y."/>
        </authorList>
    </citation>
    <scope>NUCLEOTIDE SEQUENCE</scope>
    <source>
        <strain evidence="7">CGMCC 1.15320</strain>
    </source>
</reference>
<keyword evidence="3" id="KW-0813">Transport</keyword>
<evidence type="ECO:0000256" key="5">
    <source>
        <dbReference type="SAM" id="SignalP"/>
    </source>
</evidence>
<dbReference type="Proteomes" id="UP000636264">
    <property type="component" value="Unassembled WGS sequence"/>
</dbReference>
<comment type="subcellular location">
    <subcellularLocation>
        <location evidence="1">Periplasm</location>
    </subcellularLocation>
</comment>
<name>A0A916S3D6_9HYPH</name>
<evidence type="ECO:0000256" key="3">
    <source>
        <dbReference type="ARBA" id="ARBA00022448"/>
    </source>
</evidence>
<dbReference type="GO" id="GO:0015833">
    <property type="term" value="P:peptide transport"/>
    <property type="evidence" value="ECO:0007669"/>
    <property type="project" value="TreeGrafter"/>
</dbReference>
<reference evidence="7" key="1">
    <citation type="journal article" date="2014" name="Int. J. Syst. Evol. Microbiol.">
        <title>Complete genome sequence of Corynebacterium casei LMG S-19264T (=DSM 44701T), isolated from a smear-ripened cheese.</title>
        <authorList>
            <consortium name="US DOE Joint Genome Institute (JGI-PGF)"/>
            <person name="Walter F."/>
            <person name="Albersmeier A."/>
            <person name="Kalinowski J."/>
            <person name="Ruckert C."/>
        </authorList>
    </citation>
    <scope>NUCLEOTIDE SEQUENCE</scope>
    <source>
        <strain evidence="7">CGMCC 1.15320</strain>
    </source>
</reference>
<evidence type="ECO:0000313" key="7">
    <source>
        <dbReference type="EMBL" id="GGA81498.1"/>
    </source>
</evidence>
<evidence type="ECO:0000259" key="6">
    <source>
        <dbReference type="Pfam" id="PF00496"/>
    </source>
</evidence>
<gene>
    <name evidence="7" type="primary">dfpA</name>
    <name evidence="7" type="ORF">GCM10011385_39670</name>
</gene>
<evidence type="ECO:0000256" key="2">
    <source>
        <dbReference type="ARBA" id="ARBA00005695"/>
    </source>
</evidence>
<dbReference type="Pfam" id="PF00496">
    <property type="entry name" value="SBP_bac_5"/>
    <property type="match status" value="1"/>
</dbReference>
<dbReference type="PIRSF" id="PIRSF002741">
    <property type="entry name" value="MppA"/>
    <property type="match status" value="1"/>
</dbReference>
<feature type="signal peptide" evidence="5">
    <location>
        <begin position="1"/>
        <end position="28"/>
    </location>
</feature>
<dbReference type="AlphaFoldDB" id="A0A916S3D6"/>
<evidence type="ECO:0000256" key="1">
    <source>
        <dbReference type="ARBA" id="ARBA00004418"/>
    </source>
</evidence>
<dbReference type="InterPro" id="IPR006311">
    <property type="entry name" value="TAT_signal"/>
</dbReference>
<evidence type="ECO:0000313" key="8">
    <source>
        <dbReference type="Proteomes" id="UP000636264"/>
    </source>
</evidence>
<dbReference type="PROSITE" id="PS51318">
    <property type="entry name" value="TAT"/>
    <property type="match status" value="1"/>
</dbReference>
<protein>
    <submittedName>
        <fullName evidence="7">ABC transporter substrate-binding protein</fullName>
    </submittedName>
</protein>
<proteinExistence type="inferred from homology"/>
<dbReference type="RefSeq" id="WP_188722862.1">
    <property type="nucleotide sequence ID" value="NZ_BMIF01000021.1"/>
</dbReference>
<evidence type="ECO:0000256" key="4">
    <source>
        <dbReference type="ARBA" id="ARBA00022729"/>
    </source>
</evidence>
<dbReference type="SUPFAM" id="SSF53850">
    <property type="entry name" value="Periplasmic binding protein-like II"/>
    <property type="match status" value="1"/>
</dbReference>
<dbReference type="GO" id="GO:1904680">
    <property type="term" value="F:peptide transmembrane transporter activity"/>
    <property type="evidence" value="ECO:0007669"/>
    <property type="project" value="TreeGrafter"/>
</dbReference>
<comment type="similarity">
    <text evidence="2">Belongs to the bacterial solute-binding protein 5 family.</text>
</comment>
<dbReference type="InterPro" id="IPR030678">
    <property type="entry name" value="Peptide/Ni-bd"/>
</dbReference>
<dbReference type="EMBL" id="BMIF01000021">
    <property type="protein sequence ID" value="GGA81498.1"/>
    <property type="molecule type" value="Genomic_DNA"/>
</dbReference>
<comment type="caution">
    <text evidence="7">The sequence shown here is derived from an EMBL/GenBank/DDBJ whole genome shotgun (WGS) entry which is preliminary data.</text>
</comment>
<organism evidence="7 8">
    <name type="scientific">Nitratireductor aestuarii</name>
    <dbReference type="NCBI Taxonomy" id="1735103"/>
    <lineage>
        <taxon>Bacteria</taxon>
        <taxon>Pseudomonadati</taxon>
        <taxon>Pseudomonadota</taxon>
        <taxon>Alphaproteobacteria</taxon>
        <taxon>Hyphomicrobiales</taxon>
        <taxon>Phyllobacteriaceae</taxon>
        <taxon>Nitratireductor</taxon>
    </lineage>
</organism>
<dbReference type="CDD" id="cd08517">
    <property type="entry name" value="PBP2_NikA_DppA_OppA_like_13"/>
    <property type="match status" value="1"/>
</dbReference>
<dbReference type="Gene3D" id="3.40.190.10">
    <property type="entry name" value="Periplasmic binding protein-like II"/>
    <property type="match status" value="1"/>
</dbReference>
<feature type="chain" id="PRO_5037041996" evidence="5">
    <location>
        <begin position="29"/>
        <end position="535"/>
    </location>
</feature>
<keyword evidence="8" id="KW-1185">Reference proteome</keyword>
<sequence>MTRLSRRDFGKLLAGTALLGSLPSSSFAASEKPVQGGTLRVVMGLEPATQVEILQNAGGAGVGGRVVEGLVTEGLDLSIQPQLATSWSVSDDGLIYTFKLREGVTWHDGTPFTSADVAHTYSFLKDVHPRRRNTFANLVKIDDSDPHTVVLHFSRPAPALLPALNANSAPIVPKHLYEGTDPRTNPWNAKPIGTGPFVFREWVRGSHTLLERNPNYWAPEQPNLDAIIIRYIPDAVTRLAAFEANEVDIGYSTPVPIGELARFKNNPEFKLDTEGYSLGGGLNQIFFNLRFEPFKKLEVRQAVAHAIDINAYIAKVWQGYAIPSPSAIVPAMKHFHDASIKHYAYDPAEAERLLDQAGYPRGADGTRFTVRFTANPFMSQVIDGANFIRSALAEIGIRAEIALYDHPTYIKKLYTEGAFDLDIQVLANGYDPTDGIQRGYHSGNIKEGLAWSNHAHYSNPEVDRIFDEAAYEPNPEKRRALYVELQQILHRDLPAVNLVQYQPVTVSRAALRDHLIDQQNSSTSYARAWLADGGA</sequence>
<dbReference type="GO" id="GO:0043190">
    <property type="term" value="C:ATP-binding cassette (ABC) transporter complex"/>
    <property type="evidence" value="ECO:0007669"/>
    <property type="project" value="InterPro"/>
</dbReference>
<dbReference type="InterPro" id="IPR039424">
    <property type="entry name" value="SBP_5"/>
</dbReference>